<reference evidence="1" key="1">
    <citation type="submission" date="2022-08" db="EMBL/GenBank/DDBJ databases">
        <authorList>
            <person name="Kallberg Y."/>
            <person name="Tangrot J."/>
            <person name="Rosling A."/>
        </authorList>
    </citation>
    <scope>NUCLEOTIDE SEQUENCE</scope>
    <source>
        <strain evidence="1">Wild A</strain>
    </source>
</reference>
<accession>A0A9W4WTK8</accession>
<organism evidence="1 2">
    <name type="scientific">Funneliformis geosporum</name>
    <dbReference type="NCBI Taxonomy" id="1117311"/>
    <lineage>
        <taxon>Eukaryota</taxon>
        <taxon>Fungi</taxon>
        <taxon>Fungi incertae sedis</taxon>
        <taxon>Mucoromycota</taxon>
        <taxon>Glomeromycotina</taxon>
        <taxon>Glomeromycetes</taxon>
        <taxon>Glomerales</taxon>
        <taxon>Glomeraceae</taxon>
        <taxon>Funneliformis</taxon>
    </lineage>
</organism>
<dbReference type="AlphaFoldDB" id="A0A9W4WTK8"/>
<protein>
    <submittedName>
        <fullName evidence="1">8467_t:CDS:1</fullName>
    </submittedName>
</protein>
<dbReference type="OrthoDB" id="2335561at2759"/>
<proteinExistence type="predicted"/>
<name>A0A9W4WTK8_9GLOM</name>
<keyword evidence="2" id="KW-1185">Reference proteome</keyword>
<comment type="caution">
    <text evidence="1">The sequence shown here is derived from an EMBL/GenBank/DDBJ whole genome shotgun (WGS) entry which is preliminary data.</text>
</comment>
<sequence>MDDITLISNFQENLNSLLKITDSFNHLNKILTNVDKEILITTANPSCIQYFTPSDPNSLTSHKVLLQYNNKIILISFTSNTESVRFLAKLHYESLNISHISTLLILHSSSQNIPIPLLLSKYIKPGIQFDILLHTYNLL</sequence>
<gene>
    <name evidence="1" type="ORF">FWILDA_LOCUS8345</name>
</gene>
<evidence type="ECO:0000313" key="1">
    <source>
        <dbReference type="EMBL" id="CAI2177958.1"/>
    </source>
</evidence>
<dbReference type="EMBL" id="CAMKVN010001769">
    <property type="protein sequence ID" value="CAI2177958.1"/>
    <property type="molecule type" value="Genomic_DNA"/>
</dbReference>
<evidence type="ECO:0000313" key="2">
    <source>
        <dbReference type="Proteomes" id="UP001153678"/>
    </source>
</evidence>
<dbReference type="Proteomes" id="UP001153678">
    <property type="component" value="Unassembled WGS sequence"/>
</dbReference>